<protein>
    <submittedName>
        <fullName evidence="3">Glycosyltransferase family 2 protein</fullName>
    </submittedName>
</protein>
<dbReference type="Gene3D" id="3.90.550.10">
    <property type="entry name" value="Spore Coat Polysaccharide Biosynthesis Protein SpsA, Chain A"/>
    <property type="match status" value="1"/>
</dbReference>
<evidence type="ECO:0000259" key="2">
    <source>
        <dbReference type="Pfam" id="PF00535"/>
    </source>
</evidence>
<feature type="region of interest" description="Disordered" evidence="1">
    <location>
        <begin position="296"/>
        <end position="320"/>
    </location>
</feature>
<reference evidence="3" key="1">
    <citation type="journal article" date="2022" name="ISME J.">
        <title>Identification of active gaseous-alkane degraders at natural gas seeps.</title>
        <authorList>
            <person name="Farhan Ul Haque M."/>
            <person name="Hernandez M."/>
            <person name="Crombie A.T."/>
            <person name="Murrell J.C."/>
        </authorList>
    </citation>
    <scope>NUCLEOTIDE SEQUENCE</scope>
    <source>
        <strain evidence="3">PC2</strain>
    </source>
</reference>
<dbReference type="InterPro" id="IPR050834">
    <property type="entry name" value="Glycosyltransf_2"/>
</dbReference>
<dbReference type="EMBL" id="JAIVFP010000001">
    <property type="protein sequence ID" value="MCI4684277.1"/>
    <property type="molecule type" value="Genomic_DNA"/>
</dbReference>
<dbReference type="CDD" id="cd00761">
    <property type="entry name" value="Glyco_tranf_GTA_type"/>
    <property type="match status" value="1"/>
</dbReference>
<keyword evidence="4" id="KW-1185">Reference proteome</keyword>
<evidence type="ECO:0000256" key="1">
    <source>
        <dbReference type="SAM" id="MobiDB-lite"/>
    </source>
</evidence>
<organism evidence="3 4">
    <name type="scientific">Candidatus Rhodoblastus alkanivorans</name>
    <dbReference type="NCBI Taxonomy" id="2954117"/>
    <lineage>
        <taxon>Bacteria</taxon>
        <taxon>Pseudomonadati</taxon>
        <taxon>Pseudomonadota</taxon>
        <taxon>Alphaproteobacteria</taxon>
        <taxon>Hyphomicrobiales</taxon>
        <taxon>Rhodoblastaceae</taxon>
        <taxon>Rhodoblastus</taxon>
    </lineage>
</organism>
<dbReference type="InterPro" id="IPR001173">
    <property type="entry name" value="Glyco_trans_2-like"/>
</dbReference>
<gene>
    <name evidence="3" type="ORF">K2U94_16165</name>
</gene>
<dbReference type="PANTHER" id="PTHR43685:SF2">
    <property type="entry name" value="GLYCOSYLTRANSFERASE 2-LIKE DOMAIN-CONTAINING PROTEIN"/>
    <property type="match status" value="1"/>
</dbReference>
<dbReference type="SUPFAM" id="SSF53448">
    <property type="entry name" value="Nucleotide-diphospho-sugar transferases"/>
    <property type="match status" value="1"/>
</dbReference>
<sequence length="348" mass="39382">MAPSISVIVPIYNTESYLERCLSSIVEQSLKDIDIWCIDDCSSDGSADIVRRMQRADSRINLLQHKTNRGLGAALNTGINASSAQFVASVDSDDFIDKDMLEHMLRVASTDDFDMIEAGFHCVDGNGNILSTYRPESREIDVKNQMKGLFQIGKHSVWAKLWRRSLFADTGIEFPEKTYFEDMATTPRLIAGAKRIRILSDVYYNYTVGRGDSIMSRVSAKHILDYMYCFDILRTFFFRDRNMFQCVDSYNKFVADNINYFKEIVEEAGLSRGEKEKYDRLLSMVEDASHETAIEDAGAQRDAPSAQGRSSGQNSSAPFSSFVKKIGSGKLCAWKTRASKRFKPDRHC</sequence>
<feature type="domain" description="Glycosyltransferase 2-like" evidence="2">
    <location>
        <begin position="6"/>
        <end position="134"/>
    </location>
</feature>
<dbReference type="PANTHER" id="PTHR43685">
    <property type="entry name" value="GLYCOSYLTRANSFERASE"/>
    <property type="match status" value="1"/>
</dbReference>
<name>A0ABS9ZCH5_9HYPH</name>
<dbReference type="Pfam" id="PF00535">
    <property type="entry name" value="Glycos_transf_2"/>
    <property type="match status" value="1"/>
</dbReference>
<evidence type="ECO:0000313" key="4">
    <source>
        <dbReference type="Proteomes" id="UP001139104"/>
    </source>
</evidence>
<comment type="caution">
    <text evidence="3">The sequence shown here is derived from an EMBL/GenBank/DDBJ whole genome shotgun (WGS) entry which is preliminary data.</text>
</comment>
<dbReference type="RefSeq" id="WP_243068180.1">
    <property type="nucleotide sequence ID" value="NZ_JAIVFK010000030.1"/>
</dbReference>
<dbReference type="InterPro" id="IPR029044">
    <property type="entry name" value="Nucleotide-diphossugar_trans"/>
</dbReference>
<feature type="compositionally biased region" description="Polar residues" evidence="1">
    <location>
        <begin position="307"/>
        <end position="319"/>
    </location>
</feature>
<proteinExistence type="predicted"/>
<evidence type="ECO:0000313" key="3">
    <source>
        <dbReference type="EMBL" id="MCI4684277.1"/>
    </source>
</evidence>
<accession>A0ABS9ZCH5</accession>
<dbReference type="Proteomes" id="UP001139104">
    <property type="component" value="Unassembled WGS sequence"/>
</dbReference>